<dbReference type="InterPro" id="IPR050639">
    <property type="entry name" value="SSR_resolvase"/>
</dbReference>
<sequence>MKFAYIRVSSKDQNEARQVDTMVAQGVPEANVYIDKASGKDTDRAQYQALKGKLRAGDIVVFDSISRMSRSMDDTKREYEWYITKGIALEFVKEPMLNTTGTAQDDVLQRAIGDIILTILSAFAEKERDDIRVRQAEGIAAAKSRGQRLGRPAITWQTLDTDTRRLFIAQYSRWKAGEQTAVETFKNVGMTKSTFYKIAKEYEAVAH</sequence>
<comment type="caution">
    <text evidence="7">The sequence shown here is derived from an EMBL/GenBank/DDBJ whole genome shotgun (WGS) entry which is preliminary data.</text>
</comment>
<evidence type="ECO:0000256" key="1">
    <source>
        <dbReference type="ARBA" id="ARBA00009913"/>
    </source>
</evidence>
<dbReference type="PROSITE" id="PS51736">
    <property type="entry name" value="RECOMBINASES_3"/>
    <property type="match status" value="1"/>
</dbReference>
<organism evidence="7 8">
    <name type="scientific">Sporosarcina psychrophila</name>
    <name type="common">Bacillus psychrophilus</name>
    <dbReference type="NCBI Taxonomy" id="1476"/>
    <lineage>
        <taxon>Bacteria</taxon>
        <taxon>Bacillati</taxon>
        <taxon>Bacillota</taxon>
        <taxon>Bacilli</taxon>
        <taxon>Bacillales</taxon>
        <taxon>Caryophanaceae</taxon>
        <taxon>Sporosarcina</taxon>
    </lineage>
</organism>
<dbReference type="PANTHER" id="PTHR30461:SF26">
    <property type="entry name" value="RESOLVASE HOMOLOG YNEB"/>
    <property type="match status" value="1"/>
</dbReference>
<reference evidence="7 8" key="1">
    <citation type="submission" date="2024-06" db="EMBL/GenBank/DDBJ databases">
        <title>Sorghum-associated microbial communities from plants grown in Nebraska, USA.</title>
        <authorList>
            <person name="Schachtman D."/>
        </authorList>
    </citation>
    <scope>NUCLEOTIDE SEQUENCE [LARGE SCALE GENOMIC DNA]</scope>
    <source>
        <strain evidence="7 8">1288</strain>
    </source>
</reference>
<comment type="similarity">
    <text evidence="1">Belongs to the site-specific recombinase resolvase family.</text>
</comment>
<feature type="domain" description="Resolvase/invertase-type recombinase catalytic" evidence="6">
    <location>
        <begin position="1"/>
        <end position="146"/>
    </location>
</feature>
<dbReference type="PANTHER" id="PTHR30461">
    <property type="entry name" value="DNA-INVERTASE FROM LAMBDOID PROPHAGE"/>
    <property type="match status" value="1"/>
</dbReference>
<dbReference type="RefSeq" id="WP_354314171.1">
    <property type="nucleotide sequence ID" value="NZ_JBEPME010000005.1"/>
</dbReference>
<keyword evidence="4" id="KW-0233">DNA recombination</keyword>
<evidence type="ECO:0000256" key="4">
    <source>
        <dbReference type="ARBA" id="ARBA00023172"/>
    </source>
</evidence>
<gene>
    <name evidence="7" type="ORF">ABIC55_003631</name>
</gene>
<dbReference type="InterPro" id="IPR006118">
    <property type="entry name" value="Recombinase_CS"/>
</dbReference>
<keyword evidence="8" id="KW-1185">Reference proteome</keyword>
<evidence type="ECO:0000313" key="7">
    <source>
        <dbReference type="EMBL" id="MET3658514.1"/>
    </source>
</evidence>
<dbReference type="Proteomes" id="UP001549104">
    <property type="component" value="Unassembled WGS sequence"/>
</dbReference>
<feature type="active site" description="O-(5'-phospho-DNA)-serine intermediate" evidence="5">
    <location>
        <position position="9"/>
    </location>
</feature>
<dbReference type="InterPro" id="IPR036162">
    <property type="entry name" value="Resolvase-like_N_sf"/>
</dbReference>
<evidence type="ECO:0000256" key="2">
    <source>
        <dbReference type="ARBA" id="ARBA00022908"/>
    </source>
</evidence>
<protein>
    <submittedName>
        <fullName evidence="7">DNA invertase Pin-like site-specific DNA recombinase</fullName>
    </submittedName>
</protein>
<keyword evidence="3" id="KW-0238">DNA-binding</keyword>
<dbReference type="PROSITE" id="PS00397">
    <property type="entry name" value="RECOMBINASES_1"/>
    <property type="match status" value="1"/>
</dbReference>
<evidence type="ECO:0000259" key="6">
    <source>
        <dbReference type="PROSITE" id="PS51736"/>
    </source>
</evidence>
<evidence type="ECO:0000256" key="5">
    <source>
        <dbReference type="PROSITE-ProRule" id="PRU10137"/>
    </source>
</evidence>
<dbReference type="SMART" id="SM00857">
    <property type="entry name" value="Resolvase"/>
    <property type="match status" value="1"/>
</dbReference>
<dbReference type="InterPro" id="IPR006119">
    <property type="entry name" value="Resolv_N"/>
</dbReference>
<accession>A0ABV2KBQ0</accession>
<name>A0ABV2KBQ0_SPOPS</name>
<dbReference type="Pfam" id="PF00239">
    <property type="entry name" value="Resolvase"/>
    <property type="match status" value="1"/>
</dbReference>
<dbReference type="EMBL" id="JBEPME010000005">
    <property type="protein sequence ID" value="MET3658514.1"/>
    <property type="molecule type" value="Genomic_DNA"/>
</dbReference>
<proteinExistence type="inferred from homology"/>
<evidence type="ECO:0000256" key="3">
    <source>
        <dbReference type="ARBA" id="ARBA00023125"/>
    </source>
</evidence>
<dbReference type="SUPFAM" id="SSF53041">
    <property type="entry name" value="Resolvase-like"/>
    <property type="match status" value="1"/>
</dbReference>
<keyword evidence="2" id="KW-0229">DNA integration</keyword>
<evidence type="ECO:0000313" key="8">
    <source>
        <dbReference type="Proteomes" id="UP001549104"/>
    </source>
</evidence>
<dbReference type="CDD" id="cd03768">
    <property type="entry name" value="SR_ResInv"/>
    <property type="match status" value="1"/>
</dbReference>
<dbReference type="Gene3D" id="3.40.50.1390">
    <property type="entry name" value="Resolvase, N-terminal catalytic domain"/>
    <property type="match status" value="1"/>
</dbReference>